<evidence type="ECO:0000256" key="1">
    <source>
        <dbReference type="SAM" id="Phobius"/>
    </source>
</evidence>
<dbReference type="InterPro" id="IPR029058">
    <property type="entry name" value="AB_hydrolase_fold"/>
</dbReference>
<dbReference type="EMBL" id="AJAK01000017">
    <property type="protein sequence ID" value="EOH76880.1"/>
    <property type="molecule type" value="Genomic_DNA"/>
</dbReference>
<dbReference type="AlphaFoldDB" id="R2QZK8"/>
<dbReference type="EMBL" id="ASWA01000005">
    <property type="protein sequence ID" value="EOT63419.1"/>
    <property type="molecule type" value="Genomic_DNA"/>
</dbReference>
<feature type="domain" description="AB hydrolase-1" evidence="2">
    <location>
        <begin position="102"/>
        <end position="211"/>
    </location>
</feature>
<organism evidence="3 5">
    <name type="scientific">Enterococcus malodoratus ATCC 43197</name>
    <dbReference type="NCBI Taxonomy" id="1158601"/>
    <lineage>
        <taxon>Bacteria</taxon>
        <taxon>Bacillati</taxon>
        <taxon>Bacillota</taxon>
        <taxon>Bacilli</taxon>
        <taxon>Lactobacillales</taxon>
        <taxon>Enterococcaceae</taxon>
        <taxon>Enterococcus</taxon>
    </lineage>
</organism>
<dbReference type="RefSeq" id="WP_010741370.1">
    <property type="nucleotide sequence ID" value="NZ_KB946250.1"/>
</dbReference>
<feature type="transmembrane region" description="Helical" evidence="1">
    <location>
        <begin position="9"/>
        <end position="31"/>
    </location>
</feature>
<dbReference type="InterPro" id="IPR052920">
    <property type="entry name" value="DNA-binding_regulatory"/>
</dbReference>
<dbReference type="InterPro" id="IPR000073">
    <property type="entry name" value="AB_hydrolase_1"/>
</dbReference>
<evidence type="ECO:0000313" key="3">
    <source>
        <dbReference type="EMBL" id="EOH76880.1"/>
    </source>
</evidence>
<keyword evidence="1" id="KW-0812">Transmembrane</keyword>
<evidence type="ECO:0000259" key="2">
    <source>
        <dbReference type="Pfam" id="PF00561"/>
    </source>
</evidence>
<keyword evidence="6" id="KW-1185">Reference proteome</keyword>
<dbReference type="PATRIC" id="fig|1158601.3.peg.2520"/>
<accession>R2QZK8</accession>
<keyword evidence="1" id="KW-0472">Membrane</keyword>
<reference evidence="4 6" key="2">
    <citation type="submission" date="2013-03" db="EMBL/GenBank/DDBJ databases">
        <title>The Genome Sequence of Enterococcus malodoratus ATCC_43197 (PacBio/Illumina hybrid assembly).</title>
        <authorList>
            <consortium name="The Broad Institute Genomics Platform"/>
            <consortium name="The Broad Institute Genome Sequencing Center for Infectious Disease"/>
            <person name="Earl A."/>
            <person name="Russ C."/>
            <person name="Gilmore M."/>
            <person name="Surin D."/>
            <person name="Walker B."/>
            <person name="Young S."/>
            <person name="Zeng Q."/>
            <person name="Gargeya S."/>
            <person name="Fitzgerald M."/>
            <person name="Haas B."/>
            <person name="Abouelleil A."/>
            <person name="Allen A.W."/>
            <person name="Alvarado L."/>
            <person name="Arachchi H.M."/>
            <person name="Berlin A.M."/>
            <person name="Chapman S.B."/>
            <person name="Gainer-Dewar J."/>
            <person name="Goldberg J."/>
            <person name="Griggs A."/>
            <person name="Gujja S."/>
            <person name="Hansen M."/>
            <person name="Howarth C."/>
            <person name="Imamovic A."/>
            <person name="Ireland A."/>
            <person name="Larimer J."/>
            <person name="McCowan C."/>
            <person name="Murphy C."/>
            <person name="Pearson M."/>
            <person name="Poon T.W."/>
            <person name="Priest M."/>
            <person name="Roberts A."/>
            <person name="Saif S."/>
            <person name="Shea T."/>
            <person name="Sisk P."/>
            <person name="Sykes S."/>
            <person name="Wortman J."/>
            <person name="Nusbaum C."/>
            <person name="Birren B."/>
        </authorList>
    </citation>
    <scope>NUCLEOTIDE SEQUENCE [LARGE SCALE GENOMIC DNA]</scope>
    <source>
        <strain evidence="4 6">ATCC 43197</strain>
    </source>
</reference>
<gene>
    <name evidence="4" type="ORF">I585_04249</name>
    <name evidence="3" type="ORF">UAI_02555</name>
</gene>
<dbReference type="Pfam" id="PF00561">
    <property type="entry name" value="Abhydrolase_1"/>
    <property type="match status" value="1"/>
</dbReference>
<name>R2QZK8_9ENTE</name>
<protein>
    <recommendedName>
        <fullName evidence="2">AB hydrolase-1 domain-containing protein</fullName>
    </recommendedName>
</protein>
<proteinExistence type="predicted"/>
<evidence type="ECO:0000313" key="5">
    <source>
        <dbReference type="Proteomes" id="UP000013783"/>
    </source>
</evidence>
<dbReference type="Proteomes" id="UP000014148">
    <property type="component" value="Unassembled WGS sequence"/>
</dbReference>
<dbReference type="Proteomes" id="UP000013783">
    <property type="component" value="Unassembled WGS sequence"/>
</dbReference>
<dbReference type="OrthoDB" id="9776685at2"/>
<sequence>MKQSIKKKIIIGVSILLGIILIAGIGASYYFGKMVTEGLFYQNKGNDTKKNSLVQLKEWGYDLEQFNAKYSGETFHLEAEDGNTFPVTSFSTDGDKAKDTAILIHGAGGDNIFLSPLAEIYLENGWNVLTFDMRGHGDNEDPLVTFGYLERMDVHAIVDYAEKINLDKQIVVHGQSMGGATAGMYAATEHAAKHVDAVIMDSPVYSMEEMFAGVWQGMEDTEDIPFPYVVACGNFYMKLNYGFTFKDVEITEQQKYNEIKTLVIKSEQDDVCLPEKVTSLYENVAAEDKELVSINAEHIKGMLDQKEEYTAAVMQFLQNN</sequence>
<dbReference type="SUPFAM" id="SSF53474">
    <property type="entry name" value="alpha/beta-Hydrolases"/>
    <property type="match status" value="1"/>
</dbReference>
<evidence type="ECO:0000313" key="4">
    <source>
        <dbReference type="EMBL" id="EOT63419.1"/>
    </source>
</evidence>
<dbReference type="PANTHER" id="PTHR43358">
    <property type="entry name" value="ALPHA/BETA-HYDROLASE"/>
    <property type="match status" value="1"/>
</dbReference>
<reference evidence="3 5" key="1">
    <citation type="submission" date="2013-02" db="EMBL/GenBank/DDBJ databases">
        <title>The Genome Sequence of Enterococcus malodoratus ATCC_43197.</title>
        <authorList>
            <consortium name="The Broad Institute Genome Sequencing Platform"/>
            <consortium name="The Broad Institute Genome Sequencing Center for Infectious Disease"/>
            <person name="Earl A.M."/>
            <person name="Gilmore M.S."/>
            <person name="Lebreton F."/>
            <person name="Walker B."/>
            <person name="Young S.K."/>
            <person name="Zeng Q."/>
            <person name="Gargeya S."/>
            <person name="Fitzgerald M."/>
            <person name="Haas B."/>
            <person name="Abouelleil A."/>
            <person name="Alvarado L."/>
            <person name="Arachchi H.M."/>
            <person name="Berlin A.M."/>
            <person name="Chapman S.B."/>
            <person name="Dewar J."/>
            <person name="Goldberg J."/>
            <person name="Griggs A."/>
            <person name="Gujja S."/>
            <person name="Hansen M."/>
            <person name="Howarth C."/>
            <person name="Imamovic A."/>
            <person name="Larimer J."/>
            <person name="McCowan C."/>
            <person name="Murphy C."/>
            <person name="Neiman D."/>
            <person name="Pearson M."/>
            <person name="Priest M."/>
            <person name="Roberts A."/>
            <person name="Saif S."/>
            <person name="Shea T."/>
            <person name="Sisk P."/>
            <person name="Sykes S."/>
            <person name="Wortman J."/>
            <person name="Nusbaum C."/>
            <person name="Birren B."/>
        </authorList>
    </citation>
    <scope>NUCLEOTIDE SEQUENCE [LARGE SCALE GENOMIC DNA]</scope>
    <source>
        <strain evidence="3 5">ATCC 43197</strain>
    </source>
</reference>
<dbReference type="PANTHER" id="PTHR43358:SF4">
    <property type="entry name" value="ALPHA_BETA HYDROLASE FOLD-1 DOMAIN-CONTAINING PROTEIN"/>
    <property type="match status" value="1"/>
</dbReference>
<evidence type="ECO:0000313" key="6">
    <source>
        <dbReference type="Proteomes" id="UP000014148"/>
    </source>
</evidence>
<comment type="caution">
    <text evidence="3">The sequence shown here is derived from an EMBL/GenBank/DDBJ whole genome shotgun (WGS) entry which is preliminary data.</text>
</comment>
<keyword evidence="1" id="KW-1133">Transmembrane helix</keyword>
<dbReference type="Gene3D" id="3.40.50.1820">
    <property type="entry name" value="alpha/beta hydrolase"/>
    <property type="match status" value="1"/>
</dbReference>
<dbReference type="STRING" id="71451.RV07_GL003544"/>
<dbReference type="eggNOG" id="COG1073">
    <property type="taxonomic scope" value="Bacteria"/>
</dbReference>